<dbReference type="GO" id="GO:0036038">
    <property type="term" value="C:MKS complex"/>
    <property type="evidence" value="ECO:0007669"/>
    <property type="project" value="TreeGrafter"/>
</dbReference>
<proteinExistence type="predicted"/>
<evidence type="ECO:0000256" key="3">
    <source>
        <dbReference type="ARBA" id="ARBA00022692"/>
    </source>
</evidence>
<keyword evidence="9" id="KW-1185">Reference proteome</keyword>
<dbReference type="Pfam" id="PF14995">
    <property type="entry name" value="TMEM107"/>
    <property type="match status" value="1"/>
</dbReference>
<dbReference type="InterPro" id="IPR029248">
    <property type="entry name" value="TMEM107"/>
</dbReference>
<reference evidence="9" key="1">
    <citation type="submission" date="2011-08" db="EMBL/GenBank/DDBJ databases">
        <authorList>
            <person name="Rombauts S."/>
        </authorList>
    </citation>
    <scope>NUCLEOTIDE SEQUENCE</scope>
    <source>
        <strain evidence="9">London</strain>
    </source>
</reference>
<evidence type="ECO:0000256" key="6">
    <source>
        <dbReference type="ARBA" id="ARBA00023136"/>
    </source>
</evidence>
<evidence type="ECO:0000256" key="2">
    <source>
        <dbReference type="ARBA" id="ARBA00015652"/>
    </source>
</evidence>
<comment type="subcellular location">
    <subcellularLocation>
        <location evidence="1">Membrane</location>
        <topology evidence="1">Multi-pass membrane protein</topology>
    </subcellularLocation>
</comment>
<keyword evidence="6 7" id="KW-0472">Membrane</keyword>
<evidence type="ECO:0000256" key="5">
    <source>
        <dbReference type="ARBA" id="ARBA00022989"/>
    </source>
</evidence>
<evidence type="ECO:0000313" key="9">
    <source>
        <dbReference type="Proteomes" id="UP000015104"/>
    </source>
</evidence>
<evidence type="ECO:0000256" key="1">
    <source>
        <dbReference type="ARBA" id="ARBA00004141"/>
    </source>
</evidence>
<feature type="transmembrane region" description="Helical" evidence="7">
    <location>
        <begin position="6"/>
        <end position="26"/>
    </location>
</feature>
<evidence type="ECO:0000256" key="4">
    <source>
        <dbReference type="ARBA" id="ARBA00022794"/>
    </source>
</evidence>
<evidence type="ECO:0000256" key="7">
    <source>
        <dbReference type="SAM" id="Phobius"/>
    </source>
</evidence>
<accession>T1K5Y5</accession>
<dbReference type="GO" id="GO:1905515">
    <property type="term" value="P:non-motile cilium assembly"/>
    <property type="evidence" value="ECO:0007669"/>
    <property type="project" value="TreeGrafter"/>
</dbReference>
<dbReference type="PANTHER" id="PTHR34341">
    <property type="entry name" value="TRANSMEMBRANE PROTEIN 107"/>
    <property type="match status" value="1"/>
</dbReference>
<dbReference type="EnsemblMetazoa" id="tetur05g07960.1">
    <property type="protein sequence ID" value="tetur05g07960.1"/>
    <property type="gene ID" value="tetur05g07960"/>
</dbReference>
<dbReference type="GO" id="GO:0016020">
    <property type="term" value="C:membrane"/>
    <property type="evidence" value="ECO:0007669"/>
    <property type="project" value="UniProtKB-SubCell"/>
</dbReference>
<dbReference type="Proteomes" id="UP000015104">
    <property type="component" value="Unassembled WGS sequence"/>
</dbReference>
<keyword evidence="4" id="KW-0970">Cilium biogenesis/degradation</keyword>
<organism evidence="8 9">
    <name type="scientific">Tetranychus urticae</name>
    <name type="common">Two-spotted spider mite</name>
    <dbReference type="NCBI Taxonomy" id="32264"/>
    <lineage>
        <taxon>Eukaryota</taxon>
        <taxon>Metazoa</taxon>
        <taxon>Ecdysozoa</taxon>
        <taxon>Arthropoda</taxon>
        <taxon>Chelicerata</taxon>
        <taxon>Arachnida</taxon>
        <taxon>Acari</taxon>
        <taxon>Acariformes</taxon>
        <taxon>Trombidiformes</taxon>
        <taxon>Prostigmata</taxon>
        <taxon>Eleutherengona</taxon>
        <taxon>Raphignathae</taxon>
        <taxon>Tetranychoidea</taxon>
        <taxon>Tetranychidae</taxon>
        <taxon>Tetranychus</taxon>
    </lineage>
</organism>
<protein>
    <recommendedName>
        <fullName evidence="2">Transmembrane protein 107</fullName>
    </recommendedName>
</protein>
<dbReference type="PANTHER" id="PTHR34341:SF1">
    <property type="entry name" value="TRANSMEMBRANE PROTEIN 107"/>
    <property type="match status" value="1"/>
</dbReference>
<dbReference type="AlphaFoldDB" id="T1K5Y5"/>
<keyword evidence="3 7" id="KW-0812">Transmembrane</keyword>
<dbReference type="HOGENOM" id="CLU_127745_0_0_1"/>
<dbReference type="eggNOG" id="ENOG502T3QF">
    <property type="taxonomic scope" value="Eukaryota"/>
</dbReference>
<name>T1K5Y5_TETUR</name>
<dbReference type="GO" id="GO:1904491">
    <property type="term" value="P:protein localization to ciliary transition zone"/>
    <property type="evidence" value="ECO:0007669"/>
    <property type="project" value="TreeGrafter"/>
</dbReference>
<feature type="transmembrane region" description="Helical" evidence="7">
    <location>
        <begin position="62"/>
        <end position="83"/>
    </location>
</feature>
<keyword evidence="5 7" id="KW-1133">Transmembrane helix</keyword>
<feature type="transmembrane region" description="Helical" evidence="7">
    <location>
        <begin position="89"/>
        <end position="112"/>
    </location>
</feature>
<reference evidence="8" key="2">
    <citation type="submission" date="2015-06" db="UniProtKB">
        <authorList>
            <consortium name="EnsemblMetazoa"/>
        </authorList>
    </citation>
    <scope>IDENTIFICATION</scope>
</reference>
<evidence type="ECO:0000313" key="8">
    <source>
        <dbReference type="EnsemblMetazoa" id="tetur05g07960.1"/>
    </source>
</evidence>
<dbReference type="STRING" id="32264.T1K5Y5"/>
<dbReference type="EMBL" id="CAEY01001591">
    <property type="status" value="NOT_ANNOTATED_CDS"/>
    <property type="molecule type" value="Genomic_DNA"/>
</dbReference>
<sequence length="116" mass="13268">MKLLDLISLRFIALIGHLVLLIDNLWNHDGSTRSCLRWDNSIASYNKKDVELISMFCPMQCLLSLTAHGSGAFILFYYMMHVWECSLSWWILALTTLLPALTEIVIVIRALISKVI</sequence>